<organism evidence="2 3">
    <name type="scientific">Microbulbifer okhotskensis</name>
    <dbReference type="NCBI Taxonomy" id="2926617"/>
    <lineage>
        <taxon>Bacteria</taxon>
        <taxon>Pseudomonadati</taxon>
        <taxon>Pseudomonadota</taxon>
        <taxon>Gammaproteobacteria</taxon>
        <taxon>Cellvibrionales</taxon>
        <taxon>Microbulbiferaceae</taxon>
        <taxon>Microbulbifer</taxon>
    </lineage>
</organism>
<feature type="domain" description="BIG2" evidence="1">
    <location>
        <begin position="139"/>
        <end position="214"/>
    </location>
</feature>
<dbReference type="RefSeq" id="WP_252472998.1">
    <property type="nucleotide sequence ID" value="NZ_JALBWM010000240.1"/>
</dbReference>
<evidence type="ECO:0000313" key="2">
    <source>
        <dbReference type="EMBL" id="MCO1336926.1"/>
    </source>
</evidence>
<gene>
    <name evidence="2" type="ORF">MO867_21600</name>
</gene>
<name>A0A9X2ESD6_9GAMM</name>
<dbReference type="Proteomes" id="UP001139028">
    <property type="component" value="Unassembled WGS sequence"/>
</dbReference>
<dbReference type="EMBL" id="JALBWM010000240">
    <property type="protein sequence ID" value="MCO1336926.1"/>
    <property type="molecule type" value="Genomic_DNA"/>
</dbReference>
<dbReference type="PANTHER" id="PTHR45982:SF1">
    <property type="entry name" value="REGULATOR OF CHROMOSOME CONDENSATION"/>
    <property type="match status" value="1"/>
</dbReference>
<dbReference type="InterPro" id="IPR008964">
    <property type="entry name" value="Invasin/intimin_cell_adhesion"/>
</dbReference>
<dbReference type="SUPFAM" id="SSF50985">
    <property type="entry name" value="RCC1/BLIP-II"/>
    <property type="match status" value="2"/>
</dbReference>
<dbReference type="Gene3D" id="2.60.40.1080">
    <property type="match status" value="1"/>
</dbReference>
<sequence length="635" mass="66600">MNGITGQYQSWRLHLLHILRFGILTLTIGLLSACGGGGSSNNGNSGSGDGSGSGGTDIVTLESVGLEQDSSNEYQYFLTAYYSDDSSTDVTGDADWSVSDTSLATIDAGLLTPRKVGSLTLSATYEGMSAEEYIELPLLIESLEVSRDTSNFDQYYLTAHYNDDMSKDVTEEAEWSISDTRLATVEAGLITALESGSATLTASFDGETAETDIEHLVYVREIFATSFKFAALKNNGSVVSWPNDNFWGIGVKFSDVSANLTGDVVEIFATEGAFAALKSDGSVIVWGEPDYGGNSSSVSTRLEDNVVNIYPNKRAFSALKSDGSIVTWGDSSQGGDSSDVSAQLASEVEEVYATKEAFVARKSDGSLVTWGHSWFGGDSSAVSAEISSEVMTVFSSWFAFAALKLDGSVVTWGKTDSSAVNAEISSDVETVFSTKGSFAALKSDGSVVAWGGVDSAEISSDVVEVFTSLEAFASLESDGSVVTWGSANYGGDSSAVSGQLVGGVDTITPASRAFAAVKSDGSVVTWGHADYGGDSSEVESELTGNVEAVYSLAEGFAALTTSGSLITWGRSSTDSSSVSDQLASGVLTVFALMEDHTIFIPRRGDGAFVVLKDDKSVVTWGDELNGGDSSDIDFY</sequence>
<dbReference type="SMART" id="SM00635">
    <property type="entry name" value="BID_2"/>
    <property type="match status" value="2"/>
</dbReference>
<dbReference type="AlphaFoldDB" id="A0A9X2ESD6"/>
<feature type="domain" description="BIG2" evidence="1">
    <location>
        <begin position="55"/>
        <end position="135"/>
    </location>
</feature>
<evidence type="ECO:0000313" key="3">
    <source>
        <dbReference type="Proteomes" id="UP001139028"/>
    </source>
</evidence>
<evidence type="ECO:0000259" key="1">
    <source>
        <dbReference type="SMART" id="SM00635"/>
    </source>
</evidence>
<reference evidence="2" key="1">
    <citation type="journal article" date="2022" name="Arch. Microbiol.">
        <title>Microbulbifer okhotskensis sp. nov., isolated from a deep bottom sediment of the Okhotsk Sea.</title>
        <authorList>
            <person name="Romanenko L."/>
            <person name="Kurilenko V."/>
            <person name="Otstavnykh N."/>
            <person name="Velansky P."/>
            <person name="Isaeva M."/>
            <person name="Mikhailov V."/>
        </authorList>
    </citation>
    <scope>NUCLEOTIDE SEQUENCE</scope>
    <source>
        <strain evidence="2">OS29</strain>
    </source>
</reference>
<protein>
    <recommendedName>
        <fullName evidence="1">BIG2 domain-containing protein</fullName>
    </recommendedName>
</protein>
<dbReference type="Gene3D" id="2.130.10.30">
    <property type="entry name" value="Regulator of chromosome condensation 1/beta-lactamase-inhibitor protein II"/>
    <property type="match status" value="2"/>
</dbReference>
<keyword evidence="3" id="KW-1185">Reference proteome</keyword>
<proteinExistence type="predicted"/>
<dbReference type="PANTHER" id="PTHR45982">
    <property type="entry name" value="REGULATOR OF CHROMOSOME CONDENSATION"/>
    <property type="match status" value="1"/>
</dbReference>
<dbReference type="InterPro" id="IPR009091">
    <property type="entry name" value="RCC1/BLIP-II"/>
</dbReference>
<dbReference type="SUPFAM" id="SSF49373">
    <property type="entry name" value="Invasin/intimin cell-adhesion fragments"/>
    <property type="match status" value="1"/>
</dbReference>
<dbReference type="InterPro" id="IPR003343">
    <property type="entry name" value="Big_2"/>
</dbReference>
<comment type="caution">
    <text evidence="2">The sequence shown here is derived from an EMBL/GenBank/DDBJ whole genome shotgun (WGS) entry which is preliminary data.</text>
</comment>
<dbReference type="InterPro" id="IPR051553">
    <property type="entry name" value="Ran_GTPase-activating"/>
</dbReference>
<accession>A0A9X2ESD6</accession>